<feature type="domain" description="Helicase-associated" evidence="1">
    <location>
        <begin position="160"/>
        <end position="221"/>
    </location>
</feature>
<dbReference type="EMBL" id="MQWA01000001">
    <property type="protein sequence ID" value="PQJ27734.1"/>
    <property type="molecule type" value="Genomic_DNA"/>
</dbReference>
<gene>
    <name evidence="2" type="ORF">BSZ32_03940</name>
</gene>
<feature type="domain" description="Helicase-associated" evidence="1">
    <location>
        <begin position="26"/>
        <end position="87"/>
    </location>
</feature>
<accession>A0A2S7U014</accession>
<organism evidence="2 3">
    <name type="scientific">Rubritalea profundi</name>
    <dbReference type="NCBI Taxonomy" id="1658618"/>
    <lineage>
        <taxon>Bacteria</taxon>
        <taxon>Pseudomonadati</taxon>
        <taxon>Verrucomicrobiota</taxon>
        <taxon>Verrucomicrobiia</taxon>
        <taxon>Verrucomicrobiales</taxon>
        <taxon>Rubritaleaceae</taxon>
        <taxon>Rubritalea</taxon>
    </lineage>
</organism>
<evidence type="ECO:0000259" key="1">
    <source>
        <dbReference type="Pfam" id="PF03457"/>
    </source>
</evidence>
<dbReference type="Pfam" id="PF03457">
    <property type="entry name" value="HA"/>
    <property type="match status" value="3"/>
</dbReference>
<dbReference type="Proteomes" id="UP000239907">
    <property type="component" value="Unassembled WGS sequence"/>
</dbReference>
<comment type="caution">
    <text evidence="2">The sequence shown here is derived from an EMBL/GenBank/DDBJ whole genome shotgun (WGS) entry which is preliminary data.</text>
</comment>
<dbReference type="PANTHER" id="PTHR33418">
    <property type="entry name" value="HELICASE-ASSOCIATED"/>
    <property type="match status" value="1"/>
</dbReference>
<evidence type="ECO:0000313" key="2">
    <source>
        <dbReference type="EMBL" id="PQJ27734.1"/>
    </source>
</evidence>
<dbReference type="Gene3D" id="6.10.140.530">
    <property type="match status" value="3"/>
</dbReference>
<protein>
    <recommendedName>
        <fullName evidence="1">Helicase-associated domain-containing protein</fullName>
    </recommendedName>
</protein>
<dbReference type="RefSeq" id="WP_206018714.1">
    <property type="nucleotide sequence ID" value="NZ_MQWA01000001.1"/>
</dbReference>
<evidence type="ECO:0000313" key="3">
    <source>
        <dbReference type="Proteomes" id="UP000239907"/>
    </source>
</evidence>
<sequence>QVNKDKLTPEQVQRLDALGFIWDPLTEQWEQGIKELSTYKEEHGDCLVFQRHITTSGHKLGVWVSTQRTKKDRLTPEQIQRLDALGFIWDPLTEQWEQGIKELSSYKGEHGDCLVPKGYISASNYKLRNWVNTQRTKKDKLTPERIQRLDALGFVWDVYAEQWEKGLKEISTYKEEHGDCLVAAKHITASNYKLGAWVNMQRSRKDRLTPEQVQRLDALGFVWKVK</sequence>
<feature type="non-terminal residue" evidence="2">
    <location>
        <position position="1"/>
    </location>
</feature>
<dbReference type="PANTHER" id="PTHR33418:SF1">
    <property type="entry name" value="HELICASE-ASSOCIATED DOMAIN-CONTAINING PROTEIN"/>
    <property type="match status" value="1"/>
</dbReference>
<dbReference type="AlphaFoldDB" id="A0A2S7U014"/>
<name>A0A2S7U014_9BACT</name>
<proteinExistence type="predicted"/>
<dbReference type="InterPro" id="IPR005114">
    <property type="entry name" value="Helicase_assoc"/>
</dbReference>
<keyword evidence="3" id="KW-1185">Reference proteome</keyword>
<feature type="domain" description="Helicase-associated" evidence="1">
    <location>
        <begin position="93"/>
        <end position="154"/>
    </location>
</feature>
<reference evidence="2 3" key="1">
    <citation type="submission" date="2016-12" db="EMBL/GenBank/DDBJ databases">
        <title>Study of bacterial adaptation to deep sea.</title>
        <authorList>
            <person name="Song J."/>
            <person name="Yoshizawa S."/>
            <person name="Kogure K."/>
        </authorList>
    </citation>
    <scope>NUCLEOTIDE SEQUENCE [LARGE SCALE GENOMIC DNA]</scope>
    <source>
        <strain evidence="2 3">SAORIC-165</strain>
    </source>
</reference>